<accession>A0A9P6INC3</accession>
<dbReference type="EMBL" id="JAAAHW010009526">
    <property type="protein sequence ID" value="KAF9939510.1"/>
    <property type="molecule type" value="Genomic_DNA"/>
</dbReference>
<dbReference type="Proteomes" id="UP000749646">
    <property type="component" value="Unassembled WGS sequence"/>
</dbReference>
<organism evidence="1 2">
    <name type="scientific">Modicella reniformis</name>
    <dbReference type="NCBI Taxonomy" id="1440133"/>
    <lineage>
        <taxon>Eukaryota</taxon>
        <taxon>Fungi</taxon>
        <taxon>Fungi incertae sedis</taxon>
        <taxon>Mucoromycota</taxon>
        <taxon>Mortierellomycotina</taxon>
        <taxon>Mortierellomycetes</taxon>
        <taxon>Mortierellales</taxon>
        <taxon>Mortierellaceae</taxon>
        <taxon>Modicella</taxon>
    </lineage>
</organism>
<comment type="caution">
    <text evidence="1">The sequence shown here is derived from an EMBL/GenBank/DDBJ whole genome shotgun (WGS) entry which is preliminary data.</text>
</comment>
<proteinExistence type="predicted"/>
<evidence type="ECO:0000313" key="2">
    <source>
        <dbReference type="Proteomes" id="UP000749646"/>
    </source>
</evidence>
<keyword evidence="2" id="KW-1185">Reference proteome</keyword>
<protein>
    <submittedName>
        <fullName evidence="1">Uncharacterized protein</fullName>
    </submittedName>
</protein>
<dbReference type="InterPro" id="IPR032675">
    <property type="entry name" value="LRR_dom_sf"/>
</dbReference>
<dbReference type="OrthoDB" id="2399390at2759"/>
<sequence>MNEPQLRILLRALPVLRALEIRFLRVDSIHKGETFKRQRFYRSLAYQCPLLDLLHFSLFCQDLTVDDYNVLLKSFPKLQRLSLAQKDLEFPGVERRIRLLDNYSNLLTKLEILCYTDQPTEKFQRVFV</sequence>
<dbReference type="AlphaFoldDB" id="A0A9P6INC3"/>
<name>A0A9P6INC3_9FUNG</name>
<reference evidence="1" key="1">
    <citation type="journal article" date="2020" name="Fungal Divers.">
        <title>Resolving the Mortierellaceae phylogeny through synthesis of multi-gene phylogenetics and phylogenomics.</title>
        <authorList>
            <person name="Vandepol N."/>
            <person name="Liber J."/>
            <person name="Desiro A."/>
            <person name="Na H."/>
            <person name="Kennedy M."/>
            <person name="Barry K."/>
            <person name="Grigoriev I.V."/>
            <person name="Miller A.N."/>
            <person name="O'Donnell K."/>
            <person name="Stajich J.E."/>
            <person name="Bonito G."/>
        </authorList>
    </citation>
    <scope>NUCLEOTIDE SEQUENCE</scope>
    <source>
        <strain evidence="1">MES-2147</strain>
    </source>
</reference>
<gene>
    <name evidence="1" type="ORF">BGZ65_010352</name>
</gene>
<dbReference type="Gene3D" id="3.80.10.10">
    <property type="entry name" value="Ribonuclease Inhibitor"/>
    <property type="match status" value="1"/>
</dbReference>
<evidence type="ECO:0000313" key="1">
    <source>
        <dbReference type="EMBL" id="KAF9939510.1"/>
    </source>
</evidence>